<dbReference type="Proteomes" id="UP000789525">
    <property type="component" value="Unassembled WGS sequence"/>
</dbReference>
<evidence type="ECO:0000313" key="1">
    <source>
        <dbReference type="EMBL" id="CAG8699773.1"/>
    </source>
</evidence>
<reference evidence="1" key="1">
    <citation type="submission" date="2021-06" db="EMBL/GenBank/DDBJ databases">
        <authorList>
            <person name="Kallberg Y."/>
            <person name="Tangrot J."/>
            <person name="Rosling A."/>
        </authorList>
    </citation>
    <scope>NUCLEOTIDE SEQUENCE</scope>
    <source>
        <strain evidence="1">CL356</strain>
    </source>
</reference>
<gene>
    <name evidence="1" type="ORF">ACOLOM_LOCUS10187</name>
</gene>
<organism evidence="1 2">
    <name type="scientific">Acaulospora colombiana</name>
    <dbReference type="NCBI Taxonomy" id="27376"/>
    <lineage>
        <taxon>Eukaryota</taxon>
        <taxon>Fungi</taxon>
        <taxon>Fungi incertae sedis</taxon>
        <taxon>Mucoromycota</taxon>
        <taxon>Glomeromycotina</taxon>
        <taxon>Glomeromycetes</taxon>
        <taxon>Diversisporales</taxon>
        <taxon>Acaulosporaceae</taxon>
        <taxon>Acaulospora</taxon>
    </lineage>
</organism>
<sequence length="109" mass="12563">MEQREEADKVNDFGRDPIGESKEEKRYNRDLKAMLVQKRDDASRAPDIGERNSQNKEKKRPTLNDLTRFTMNIRASNPVTPCKTSCERQRNNSSLPATSNDHAAIWNTK</sequence>
<dbReference type="EMBL" id="CAJVPT010031988">
    <property type="protein sequence ID" value="CAG8699773.1"/>
    <property type="molecule type" value="Genomic_DNA"/>
</dbReference>
<protein>
    <submittedName>
        <fullName evidence="1">5529_t:CDS:1</fullName>
    </submittedName>
</protein>
<feature type="non-terminal residue" evidence="1">
    <location>
        <position position="109"/>
    </location>
</feature>
<comment type="caution">
    <text evidence="1">The sequence shown here is derived from an EMBL/GenBank/DDBJ whole genome shotgun (WGS) entry which is preliminary data.</text>
</comment>
<name>A0ACA9PDB4_9GLOM</name>
<keyword evidence="2" id="KW-1185">Reference proteome</keyword>
<proteinExistence type="predicted"/>
<evidence type="ECO:0000313" key="2">
    <source>
        <dbReference type="Proteomes" id="UP000789525"/>
    </source>
</evidence>
<accession>A0ACA9PDB4</accession>